<gene>
    <name evidence="4" type="ORF">SAMN05660649_02619</name>
</gene>
<evidence type="ECO:0000256" key="2">
    <source>
        <dbReference type="ARBA" id="ARBA00022801"/>
    </source>
</evidence>
<proteinExistence type="inferred from homology"/>
<feature type="site" description="Important for substrate specificity" evidence="3">
    <location>
        <position position="12"/>
    </location>
</feature>
<comment type="function">
    <text evidence="3">Nucleoside triphosphate pyrophosphatase that hydrolyzes dTTP and UTP. May have a dual role in cell division arrest and in preventing the incorporation of modified nucleotides into cellular nucleic acids.</text>
</comment>
<evidence type="ECO:0000256" key="3">
    <source>
        <dbReference type="HAMAP-Rule" id="MF_00528"/>
    </source>
</evidence>
<dbReference type="EC" id="3.6.1.9" evidence="3"/>
<dbReference type="Proteomes" id="UP000199337">
    <property type="component" value="Unassembled WGS sequence"/>
</dbReference>
<dbReference type="AlphaFoldDB" id="A0A1I2UHA1"/>
<dbReference type="PIRSF" id="PIRSF006305">
    <property type="entry name" value="Maf"/>
    <property type="match status" value="1"/>
</dbReference>
<dbReference type="GO" id="GO:0009117">
    <property type="term" value="P:nucleotide metabolic process"/>
    <property type="evidence" value="ECO:0007669"/>
    <property type="project" value="UniProtKB-KW"/>
</dbReference>
<dbReference type="InterPro" id="IPR003697">
    <property type="entry name" value="Maf-like"/>
</dbReference>
<dbReference type="CDD" id="cd00555">
    <property type="entry name" value="Maf"/>
    <property type="match status" value="1"/>
</dbReference>
<dbReference type="SUPFAM" id="SSF52972">
    <property type="entry name" value="ITPase-like"/>
    <property type="match status" value="1"/>
</dbReference>
<comment type="catalytic activity">
    <reaction evidence="3">
        <text>dTTP + H2O = dTMP + diphosphate + H(+)</text>
        <dbReference type="Rhea" id="RHEA:28534"/>
        <dbReference type="ChEBI" id="CHEBI:15377"/>
        <dbReference type="ChEBI" id="CHEBI:15378"/>
        <dbReference type="ChEBI" id="CHEBI:33019"/>
        <dbReference type="ChEBI" id="CHEBI:37568"/>
        <dbReference type="ChEBI" id="CHEBI:63528"/>
        <dbReference type="EC" id="3.6.1.9"/>
    </reaction>
</comment>
<name>A0A1I2UHA1_9FIRM</name>
<dbReference type="OrthoDB" id="9807767at2"/>
<feature type="site" description="Important for substrate specificity" evidence="3">
    <location>
        <position position="154"/>
    </location>
</feature>
<comment type="caution">
    <text evidence="3">Lacks conserved residue(s) required for the propagation of feature annotation.</text>
</comment>
<feature type="site" description="Important for substrate specificity" evidence="3">
    <location>
        <position position="70"/>
    </location>
</feature>
<dbReference type="GO" id="GO:0036221">
    <property type="term" value="F:UTP diphosphatase activity"/>
    <property type="evidence" value="ECO:0007669"/>
    <property type="project" value="RHEA"/>
</dbReference>
<feature type="active site" description="Proton acceptor" evidence="3">
    <location>
        <position position="69"/>
    </location>
</feature>
<dbReference type="InterPro" id="IPR029001">
    <property type="entry name" value="ITPase-like_fam"/>
</dbReference>
<keyword evidence="5" id="KW-1185">Reference proteome</keyword>
<dbReference type="GO" id="GO:0005737">
    <property type="term" value="C:cytoplasm"/>
    <property type="evidence" value="ECO:0007669"/>
    <property type="project" value="UniProtKB-SubCell"/>
</dbReference>
<comment type="cofactor">
    <cofactor evidence="1 3">
        <name>a divalent metal cation</name>
        <dbReference type="ChEBI" id="CHEBI:60240"/>
    </cofactor>
</comment>
<organism evidence="4 5">
    <name type="scientific">Desulfotruncus arcticus DSM 17038</name>
    <dbReference type="NCBI Taxonomy" id="1121424"/>
    <lineage>
        <taxon>Bacteria</taxon>
        <taxon>Bacillati</taxon>
        <taxon>Bacillota</taxon>
        <taxon>Clostridia</taxon>
        <taxon>Eubacteriales</taxon>
        <taxon>Desulfallaceae</taxon>
        <taxon>Desulfotruncus</taxon>
    </lineage>
</organism>
<keyword evidence="2 3" id="KW-0378">Hydrolase</keyword>
<dbReference type="HAMAP" id="MF_00528">
    <property type="entry name" value="Maf"/>
    <property type="match status" value="1"/>
</dbReference>
<comment type="similarity">
    <text evidence="3">Belongs to the Maf family. YhdE subfamily.</text>
</comment>
<evidence type="ECO:0000256" key="1">
    <source>
        <dbReference type="ARBA" id="ARBA00001968"/>
    </source>
</evidence>
<dbReference type="Pfam" id="PF02545">
    <property type="entry name" value="Maf"/>
    <property type="match status" value="1"/>
</dbReference>
<reference evidence="5" key="1">
    <citation type="submission" date="2016-10" db="EMBL/GenBank/DDBJ databases">
        <authorList>
            <person name="Varghese N."/>
            <person name="Submissions S."/>
        </authorList>
    </citation>
    <scope>NUCLEOTIDE SEQUENCE [LARGE SCALE GENOMIC DNA]</scope>
    <source>
        <strain evidence="5">DSM 17038</strain>
    </source>
</reference>
<comment type="catalytic activity">
    <reaction evidence="3">
        <text>UTP + H2O = UMP + diphosphate + H(+)</text>
        <dbReference type="Rhea" id="RHEA:29395"/>
        <dbReference type="ChEBI" id="CHEBI:15377"/>
        <dbReference type="ChEBI" id="CHEBI:15378"/>
        <dbReference type="ChEBI" id="CHEBI:33019"/>
        <dbReference type="ChEBI" id="CHEBI:46398"/>
        <dbReference type="ChEBI" id="CHEBI:57865"/>
        <dbReference type="EC" id="3.6.1.9"/>
    </reaction>
</comment>
<dbReference type="RefSeq" id="WP_092471826.1">
    <property type="nucleotide sequence ID" value="NZ_FOOX01000009.1"/>
</dbReference>
<keyword evidence="3" id="KW-0546">Nucleotide metabolism</keyword>
<dbReference type="Gene3D" id="3.90.950.10">
    <property type="match status" value="1"/>
</dbReference>
<evidence type="ECO:0000313" key="4">
    <source>
        <dbReference type="EMBL" id="SFG76418.1"/>
    </source>
</evidence>
<dbReference type="PANTHER" id="PTHR43213">
    <property type="entry name" value="BIFUNCTIONAL DTTP/UTP PYROPHOSPHATASE/METHYLTRANSFERASE PROTEIN-RELATED"/>
    <property type="match status" value="1"/>
</dbReference>
<dbReference type="GO" id="GO:0036218">
    <property type="term" value="F:dTTP diphosphatase activity"/>
    <property type="evidence" value="ECO:0007669"/>
    <property type="project" value="RHEA"/>
</dbReference>
<dbReference type="NCBIfam" id="TIGR00172">
    <property type="entry name" value="maf"/>
    <property type="match status" value="1"/>
</dbReference>
<dbReference type="STRING" id="341036.SAMN05660649_02619"/>
<dbReference type="EMBL" id="FOOX01000009">
    <property type="protein sequence ID" value="SFG76418.1"/>
    <property type="molecule type" value="Genomic_DNA"/>
</dbReference>
<evidence type="ECO:0000313" key="5">
    <source>
        <dbReference type="Proteomes" id="UP000199337"/>
    </source>
</evidence>
<comment type="subcellular location">
    <subcellularLocation>
        <location evidence="3">Cytoplasm</location>
    </subcellularLocation>
</comment>
<keyword evidence="3" id="KW-0963">Cytoplasm</keyword>
<accession>A0A1I2UHA1</accession>
<dbReference type="PANTHER" id="PTHR43213:SF5">
    <property type="entry name" value="BIFUNCTIONAL DTTP_UTP PYROPHOSPHATASE_METHYLTRANSFERASE PROTEIN-RELATED"/>
    <property type="match status" value="1"/>
</dbReference>
<protein>
    <recommendedName>
        <fullName evidence="3">dTTP/UTP pyrophosphatase</fullName>
        <shortName evidence="3">dTTPase/UTPase</shortName>
        <ecNumber evidence="3">3.6.1.9</ecNumber>
    </recommendedName>
    <alternativeName>
        <fullName evidence="3">Nucleoside triphosphate pyrophosphatase</fullName>
    </alternativeName>
    <alternativeName>
        <fullName evidence="3">Nucleotide pyrophosphatase</fullName>
        <shortName evidence="3">Nucleotide PPase</shortName>
    </alternativeName>
</protein>
<sequence length="195" mass="21123">MPEIYLASSSPRRRELLGQIKLPHQILTMEVDETLPPGIPPAEQVLTLSRRKALAAAEKLDAGIVIAADTVVALDEIVLGKPRNAAEALDMLERLQGKAHEVFSGITLLKIPGNRVLSDYERTEVIMRRAGRAELARYIATGEPMDKAGAYGIQGLAAVFVTGIKGCYYNVVGLPVAKLVTMLREFGINVTACWG</sequence>